<name>A0A2P6VA74_9CHLO</name>
<feature type="region of interest" description="Disordered" evidence="1">
    <location>
        <begin position="106"/>
        <end position="162"/>
    </location>
</feature>
<organism evidence="2 3">
    <name type="scientific">Micractinium conductrix</name>
    <dbReference type="NCBI Taxonomy" id="554055"/>
    <lineage>
        <taxon>Eukaryota</taxon>
        <taxon>Viridiplantae</taxon>
        <taxon>Chlorophyta</taxon>
        <taxon>core chlorophytes</taxon>
        <taxon>Trebouxiophyceae</taxon>
        <taxon>Chlorellales</taxon>
        <taxon>Chlorellaceae</taxon>
        <taxon>Chlorella clade</taxon>
        <taxon>Micractinium</taxon>
    </lineage>
</organism>
<evidence type="ECO:0000313" key="3">
    <source>
        <dbReference type="Proteomes" id="UP000239649"/>
    </source>
</evidence>
<dbReference type="EMBL" id="LHPF02000017">
    <property type="protein sequence ID" value="PSC70992.1"/>
    <property type="molecule type" value="Genomic_DNA"/>
</dbReference>
<dbReference type="AlphaFoldDB" id="A0A2P6VA74"/>
<evidence type="ECO:0000313" key="2">
    <source>
        <dbReference type="EMBL" id="PSC70992.1"/>
    </source>
</evidence>
<dbReference type="Proteomes" id="UP000239649">
    <property type="component" value="Unassembled WGS sequence"/>
</dbReference>
<keyword evidence="3" id="KW-1185">Reference proteome</keyword>
<evidence type="ECO:0000256" key="1">
    <source>
        <dbReference type="SAM" id="MobiDB-lite"/>
    </source>
</evidence>
<accession>A0A2P6VA74</accession>
<sequence length="179" mass="18483">MADPAPRLWKRLTSCSVPTPSTSLERKTGAATAGATAGALLAKLTAAAGEQGSQEAATIKAFVLPVSPIPLAQRPVLHQLAVALPSNPSSGGINSPRAGAALTVLQPRRLPPPPPLISLDDDEEQEGGGGRPGSSPGTVAVLAQWQQQQQQQGRVARAPRVPQLSTQPLVQAYSFVRLA</sequence>
<gene>
    <name evidence="2" type="ORF">C2E20_5642</name>
</gene>
<comment type="caution">
    <text evidence="2">The sequence shown here is derived from an EMBL/GenBank/DDBJ whole genome shotgun (WGS) entry which is preliminary data.</text>
</comment>
<proteinExistence type="predicted"/>
<protein>
    <submittedName>
        <fullName evidence="2">AN1-type zinc finger 4</fullName>
    </submittedName>
</protein>
<reference evidence="2 3" key="1">
    <citation type="journal article" date="2018" name="Plant J.">
        <title>Genome sequences of Chlorella sorokiniana UTEX 1602 and Micractinium conductrix SAG 241.80: implications to maltose excretion by a green alga.</title>
        <authorList>
            <person name="Arriola M.B."/>
            <person name="Velmurugan N."/>
            <person name="Zhang Y."/>
            <person name="Plunkett M.H."/>
            <person name="Hondzo H."/>
            <person name="Barney B.M."/>
        </authorList>
    </citation>
    <scope>NUCLEOTIDE SEQUENCE [LARGE SCALE GENOMIC DNA]</scope>
    <source>
        <strain evidence="2 3">SAG 241.80</strain>
    </source>
</reference>